<reference evidence="2" key="1">
    <citation type="journal article" date="2018" name="Genome Biol.">
        <title>SKESA: strategic k-mer extension for scrupulous assemblies.</title>
        <authorList>
            <person name="Souvorov A."/>
            <person name="Agarwala R."/>
            <person name="Lipman D.J."/>
        </authorList>
    </citation>
    <scope>NUCLEOTIDE SEQUENCE</scope>
    <source>
        <strain evidence="2">BCW_3452</strain>
    </source>
</reference>
<feature type="domain" description="Large polyvalent protein associated" evidence="1">
    <location>
        <begin position="18"/>
        <end position="71"/>
    </location>
</feature>
<accession>A0A8H9TGR6</accession>
<protein>
    <recommendedName>
        <fullName evidence="1">Large polyvalent protein associated domain-containing protein</fullName>
    </recommendedName>
</protein>
<evidence type="ECO:0000259" key="1">
    <source>
        <dbReference type="Pfam" id="PF18847"/>
    </source>
</evidence>
<evidence type="ECO:0000313" key="2">
    <source>
        <dbReference type="EMBL" id="HAS8541330.1"/>
    </source>
</evidence>
<gene>
    <name evidence="2" type="ORF">I7730_16220</name>
</gene>
<comment type="caution">
    <text evidence="2">The sequence shown here is derived from an EMBL/GenBank/DDBJ whole genome shotgun (WGS) entry which is preliminary data.</text>
</comment>
<name>A0A8H9TGR6_VIBVL</name>
<dbReference type="Proteomes" id="UP000863257">
    <property type="component" value="Unassembled WGS sequence"/>
</dbReference>
<dbReference type="Pfam" id="PF18847">
    <property type="entry name" value="LPD29"/>
    <property type="match status" value="1"/>
</dbReference>
<dbReference type="AlphaFoldDB" id="A0A8H9TGR6"/>
<organism evidence="2 3">
    <name type="scientific">Vibrio vulnificus</name>
    <dbReference type="NCBI Taxonomy" id="672"/>
    <lineage>
        <taxon>Bacteria</taxon>
        <taxon>Pseudomonadati</taxon>
        <taxon>Pseudomonadota</taxon>
        <taxon>Gammaproteobacteria</taxon>
        <taxon>Vibrionales</taxon>
        <taxon>Vibrionaceae</taxon>
        <taxon>Vibrio</taxon>
    </lineage>
</organism>
<proteinExistence type="predicted"/>
<dbReference type="InterPro" id="IPR041311">
    <property type="entry name" value="LPD29"/>
</dbReference>
<sequence>MNTSNAHLTPVTGSFNDNKKAAKNIRLDLKHHFPGTKFSVRSSLFAVNVAWMDGPTKEAVKTTLSKFTEHNSEHCFSEKFGLADRILEDRNYSKSFIESALAAIAEKHNCEGIELTADAYERGLLCNVYPKGLESLHTVSELALKHMYAATY</sequence>
<reference evidence="2" key="2">
    <citation type="submission" date="2019-01" db="EMBL/GenBank/DDBJ databases">
        <authorList>
            <consortium name="NCBI Pathogen Detection Project"/>
        </authorList>
    </citation>
    <scope>NUCLEOTIDE SEQUENCE</scope>
    <source>
        <strain evidence="2">BCW_3452</strain>
    </source>
</reference>
<evidence type="ECO:0000313" key="3">
    <source>
        <dbReference type="Proteomes" id="UP000863257"/>
    </source>
</evidence>
<dbReference type="EMBL" id="DACRBY010000020">
    <property type="protein sequence ID" value="HAS8541330.1"/>
    <property type="molecule type" value="Genomic_DNA"/>
</dbReference>